<accession>A0ACD5ZJ06</accession>
<proteinExistence type="predicted"/>
<evidence type="ECO:0000313" key="2">
    <source>
        <dbReference type="Proteomes" id="UP001732700"/>
    </source>
</evidence>
<protein>
    <submittedName>
        <fullName evidence="1">Uncharacterized protein</fullName>
    </submittedName>
</protein>
<dbReference type="Proteomes" id="UP001732700">
    <property type="component" value="Chromosome 6D"/>
</dbReference>
<name>A0ACD5ZJ06_AVESA</name>
<dbReference type="EnsemblPlants" id="AVESA.00010b.r2.6DG1156450.1">
    <property type="protein sequence ID" value="AVESA.00010b.r2.6DG1156450.1.CDS"/>
    <property type="gene ID" value="AVESA.00010b.r2.6DG1156450"/>
</dbReference>
<keyword evidence="2" id="KW-1185">Reference proteome</keyword>
<sequence>MARHTARASSSSFSTLPASSFLPLLLPLLLLAVLAAPPATAQQGVAVPVPVRVGVILDWASPVSLRRRTGIEMAVEDYYAAHPGSSTRVELHFRDSAGDVVGAASAAVDLIKNVQVQAIIGPQTSSQAEFVAHLGSRAHVPVLSYSATSPSISPAQTPYFVRTAANDSFQAAPVAAVLAAFGWRAVAILHEDSPYGAGILPSLADALQSTGVGGAAIVDRVAVQSGADEDALDAILYRLMAMPTRVFIVHATYQLATQIFRRASLAGMMSEGFVWVATDGVGSVVDRLTPEDVDAMQGVVSLRPHEEFTDQVKNFTARFRARFRRDNPGSDDDLISDPNVMRLWAYDTAWAIATAAAATGPALQTPQQRPSMPQTTDLDRIGVSDTGAALLGAVLNTTFDGMAGKFKLVDGQLQVAAYEVVNIIGKGARTVGFWTPESGLSHELNGAGAGKAPQLKNILWPGETLSTPKGWTASLNGRVLNVAVPVKRGFKKFVDVEVSPNSTTKITGYCIDVFDQVMKNLPYSVPYRYVPFHDSSESYDKLVDQVRDGKADMVVGDVTITASRLEEVDFTMPFTESGWSMVVAARPDKSASMWIFLKPLTTSLWLASLAFFCFTGFVVWVIEHRVNPEFRGTPSQQFGLIFYFAFSTLVFSHKEKLESNLSRLVVFIWVFVVLILTSSYTASLTSMLTVQKLQPTVADVTELQRHGHYIGYQEGTFIEPFLKKMGFDERKMKEYSTAEQYAEALSKGSANGGVDAVFDEMPYLKLFLSQYCDGYMMVGPVYKTDGFGFVFPRGSPMVPDVSREVMRLAEADQMARIEKAWFGEPGACRSAPVVGSSDLSFESFGGLFLITGVVSTLMLLLYLAIFAYRERDELRAAAEAEAAAGSGSGSVRRMKAWFQHYDKRDLNSPTFKNGSHFERTPRSNDMGDSSRTPRAGEGEHTAMGGTSPLSVYISSEMNADSSPEGTPASEIREPFEQRMEGAATSVEMGRPPVSQLQ</sequence>
<reference evidence="1" key="2">
    <citation type="submission" date="2025-09" db="UniProtKB">
        <authorList>
            <consortium name="EnsemblPlants"/>
        </authorList>
    </citation>
    <scope>IDENTIFICATION</scope>
</reference>
<organism evidence="1 2">
    <name type="scientific">Avena sativa</name>
    <name type="common">Oat</name>
    <dbReference type="NCBI Taxonomy" id="4498"/>
    <lineage>
        <taxon>Eukaryota</taxon>
        <taxon>Viridiplantae</taxon>
        <taxon>Streptophyta</taxon>
        <taxon>Embryophyta</taxon>
        <taxon>Tracheophyta</taxon>
        <taxon>Spermatophyta</taxon>
        <taxon>Magnoliopsida</taxon>
        <taxon>Liliopsida</taxon>
        <taxon>Poales</taxon>
        <taxon>Poaceae</taxon>
        <taxon>BOP clade</taxon>
        <taxon>Pooideae</taxon>
        <taxon>Poodae</taxon>
        <taxon>Poeae</taxon>
        <taxon>Poeae Chloroplast Group 1 (Aveneae type)</taxon>
        <taxon>Aveninae</taxon>
        <taxon>Avena</taxon>
    </lineage>
</organism>
<reference evidence="1" key="1">
    <citation type="submission" date="2021-05" db="EMBL/GenBank/DDBJ databases">
        <authorList>
            <person name="Scholz U."/>
            <person name="Mascher M."/>
            <person name="Fiebig A."/>
        </authorList>
    </citation>
    <scope>NUCLEOTIDE SEQUENCE [LARGE SCALE GENOMIC DNA]</scope>
</reference>
<evidence type="ECO:0000313" key="1">
    <source>
        <dbReference type="EnsemblPlants" id="AVESA.00010b.r2.6DG1156450.1.CDS"/>
    </source>
</evidence>